<dbReference type="PROSITE" id="PS50930">
    <property type="entry name" value="HTH_LYTTR"/>
    <property type="match status" value="1"/>
</dbReference>
<dbReference type="SMART" id="SM00850">
    <property type="entry name" value="LytTR"/>
    <property type="match status" value="1"/>
</dbReference>
<dbReference type="Gene3D" id="3.30.450.40">
    <property type="match status" value="1"/>
</dbReference>
<accession>A0ABS0KZ76</accession>
<evidence type="ECO:0000259" key="1">
    <source>
        <dbReference type="PROSITE" id="PS50930"/>
    </source>
</evidence>
<comment type="caution">
    <text evidence="2">The sequence shown here is derived from an EMBL/GenBank/DDBJ whole genome shotgun (WGS) entry which is preliminary data.</text>
</comment>
<dbReference type="Pfam" id="PF01590">
    <property type="entry name" value="GAF"/>
    <property type="match status" value="1"/>
</dbReference>
<dbReference type="SUPFAM" id="SSF55781">
    <property type="entry name" value="GAF domain-like"/>
    <property type="match status" value="1"/>
</dbReference>
<evidence type="ECO:0000313" key="3">
    <source>
        <dbReference type="Proteomes" id="UP000601099"/>
    </source>
</evidence>
<dbReference type="Gene3D" id="2.40.50.1020">
    <property type="entry name" value="LytTr DNA-binding domain"/>
    <property type="match status" value="1"/>
</dbReference>
<name>A0ABS0KZ76_9BACT</name>
<keyword evidence="2" id="KW-0238">DNA-binding</keyword>
<dbReference type="EMBL" id="JADWYK010000002">
    <property type="protein sequence ID" value="MBG8553020.1"/>
    <property type="molecule type" value="Genomic_DNA"/>
</dbReference>
<dbReference type="PANTHER" id="PTHR43102">
    <property type="entry name" value="SLR1143 PROTEIN"/>
    <property type="match status" value="1"/>
</dbReference>
<dbReference type="InterPro" id="IPR007492">
    <property type="entry name" value="LytTR_DNA-bd_dom"/>
</dbReference>
<keyword evidence="3" id="KW-1185">Reference proteome</keyword>
<dbReference type="InterPro" id="IPR003018">
    <property type="entry name" value="GAF"/>
</dbReference>
<dbReference type="PANTHER" id="PTHR43102:SF2">
    <property type="entry name" value="GAF DOMAIN-CONTAINING PROTEIN"/>
    <property type="match status" value="1"/>
</dbReference>
<dbReference type="RefSeq" id="WP_196954028.1">
    <property type="nucleotide sequence ID" value="NZ_JADWYK010000002.1"/>
</dbReference>
<proteinExistence type="predicted"/>
<gene>
    <name evidence="2" type="ORF">I5L79_05655</name>
</gene>
<dbReference type="Pfam" id="PF04397">
    <property type="entry name" value="LytTR"/>
    <property type="match status" value="1"/>
</dbReference>
<sequence length="316" mass="35571">MPAKSATPVNATSEASRLLLPTEEQKRLEALESYQVLDSAPDDDALDDLTRLASIICNTPISLVSLVDAERQWFKANLGLEGVTETPLSVSFCRYVVQKPNDLLEVSDATLDPRFQNNPLVLDQPNIRFYAGAPLVNPEGYTLGALCAIDTKPRTLTSEQREALLLLARQVTTHLELRRTKLLLEQEKLKMHGLLQLANDETQALYASGRNEIFVKHEQRLMRVRMADICYIEALGDYVNIYTCSERLTVCTTMKDMEAKLPTKDFTRIQRKYIIRLDCLRAIEGELVQVDGPKGAVYIPIGNSYKTALMNRLNLI</sequence>
<protein>
    <submittedName>
        <fullName evidence="2">GAF domain-containing DNA-binding protein</fullName>
    </submittedName>
</protein>
<dbReference type="InterPro" id="IPR029016">
    <property type="entry name" value="GAF-like_dom_sf"/>
</dbReference>
<dbReference type="SMART" id="SM00065">
    <property type="entry name" value="GAF"/>
    <property type="match status" value="1"/>
</dbReference>
<dbReference type="GO" id="GO:0003677">
    <property type="term" value="F:DNA binding"/>
    <property type="evidence" value="ECO:0007669"/>
    <property type="project" value="UniProtKB-KW"/>
</dbReference>
<dbReference type="Proteomes" id="UP000601099">
    <property type="component" value="Unassembled WGS sequence"/>
</dbReference>
<evidence type="ECO:0000313" key="2">
    <source>
        <dbReference type="EMBL" id="MBG8553020.1"/>
    </source>
</evidence>
<organism evidence="2 3">
    <name type="scientific">Hymenobacter guriensis</name>
    <dbReference type="NCBI Taxonomy" id="2793065"/>
    <lineage>
        <taxon>Bacteria</taxon>
        <taxon>Pseudomonadati</taxon>
        <taxon>Bacteroidota</taxon>
        <taxon>Cytophagia</taxon>
        <taxon>Cytophagales</taxon>
        <taxon>Hymenobacteraceae</taxon>
        <taxon>Hymenobacter</taxon>
    </lineage>
</organism>
<feature type="domain" description="HTH LytTR-type" evidence="1">
    <location>
        <begin position="213"/>
        <end position="315"/>
    </location>
</feature>
<reference evidence="2 3" key="1">
    <citation type="submission" date="2020-11" db="EMBL/GenBank/DDBJ databases">
        <title>Hymenobacter sp.</title>
        <authorList>
            <person name="Kim M.K."/>
        </authorList>
    </citation>
    <scope>NUCLEOTIDE SEQUENCE [LARGE SCALE GENOMIC DNA]</scope>
    <source>
        <strain evidence="2 3">BT594</strain>
    </source>
</reference>